<dbReference type="GO" id="GO:0004523">
    <property type="term" value="F:RNA-DNA hybrid ribonuclease activity"/>
    <property type="evidence" value="ECO:0007669"/>
    <property type="project" value="InterPro"/>
</dbReference>
<keyword evidence="3" id="KW-1185">Reference proteome</keyword>
<dbReference type="OrthoDB" id="3261222at2759"/>
<feature type="domain" description="RNase H type-1" evidence="1">
    <location>
        <begin position="1"/>
        <end position="124"/>
    </location>
</feature>
<protein>
    <recommendedName>
        <fullName evidence="1">RNase H type-1 domain-containing protein</fullName>
    </recommendedName>
</protein>
<evidence type="ECO:0000259" key="1">
    <source>
        <dbReference type="PROSITE" id="PS50879"/>
    </source>
</evidence>
<accession>A0A8K0LD35</accession>
<reference evidence="2" key="1">
    <citation type="submission" date="2021-07" db="EMBL/GenBank/DDBJ databases">
        <title>Elsinoe batatas strain:CRI-CJ2 Genome sequencing and assembly.</title>
        <authorList>
            <person name="Huang L."/>
        </authorList>
    </citation>
    <scope>NUCLEOTIDE SEQUENCE</scope>
    <source>
        <strain evidence="2">CRI-CJ2</strain>
    </source>
</reference>
<dbReference type="AlphaFoldDB" id="A0A8K0LD35"/>
<dbReference type="Gene3D" id="3.30.420.10">
    <property type="entry name" value="Ribonuclease H-like superfamily/Ribonuclease H"/>
    <property type="match status" value="1"/>
</dbReference>
<dbReference type="PROSITE" id="PS50879">
    <property type="entry name" value="RNASE_H_1"/>
    <property type="match status" value="1"/>
</dbReference>
<comment type="caution">
    <text evidence="2">The sequence shown here is derived from an EMBL/GenBank/DDBJ whole genome shotgun (WGS) entry which is preliminary data.</text>
</comment>
<dbReference type="CDD" id="cd09276">
    <property type="entry name" value="Rnase_HI_RT_non_LTR"/>
    <property type="match status" value="1"/>
</dbReference>
<proteinExistence type="predicted"/>
<dbReference type="Proteomes" id="UP000809789">
    <property type="component" value="Unassembled WGS sequence"/>
</dbReference>
<dbReference type="GO" id="GO:0003676">
    <property type="term" value="F:nucleic acid binding"/>
    <property type="evidence" value="ECO:0007669"/>
    <property type="project" value="InterPro"/>
</dbReference>
<evidence type="ECO:0000313" key="3">
    <source>
        <dbReference type="Proteomes" id="UP000809789"/>
    </source>
</evidence>
<organism evidence="2 3">
    <name type="scientific">Elsinoe batatas</name>
    <dbReference type="NCBI Taxonomy" id="2601811"/>
    <lineage>
        <taxon>Eukaryota</taxon>
        <taxon>Fungi</taxon>
        <taxon>Dikarya</taxon>
        <taxon>Ascomycota</taxon>
        <taxon>Pezizomycotina</taxon>
        <taxon>Dothideomycetes</taxon>
        <taxon>Dothideomycetidae</taxon>
        <taxon>Myriangiales</taxon>
        <taxon>Elsinoaceae</taxon>
        <taxon>Elsinoe</taxon>
    </lineage>
</organism>
<gene>
    <name evidence="2" type="ORF">KVT40_001627</name>
</gene>
<name>A0A8K0LD35_9PEZI</name>
<dbReference type="EMBL" id="JAESVG020000002">
    <property type="protein sequence ID" value="KAG8630008.1"/>
    <property type="molecule type" value="Genomic_DNA"/>
</dbReference>
<sequence length="336" mass="37006">MAAVSRLSGLDDFIATCTKETVGWASTCSVASAEAKAIALGIEAICSRISWKGKIWIFTDSKAILRQRERRRGCATTLEAVQQLLLTVEKAAEDGWKVEFRWIPAHRDIDGNTAADALAKTMTQPGLKPSRDPLIRIRERKAVATLIDKDIRQAQKAKFGAYRYTLDRALPAAALAQARTVNTFFQSFQARIDRTTSPACECGASREDVHRVMLTRGVCKGRPLGHDKATGRIKPLTGKLLDGPKEKWAANVRVVKASIEFLKQNTRIQAPSTRFDEEDCGPRPSQTNTIDNYFVSLTGTGQSVRSYEGTASSISLLYQRENPQFEEGMPSPGASQ</sequence>
<dbReference type="InterPro" id="IPR036397">
    <property type="entry name" value="RNaseH_sf"/>
</dbReference>
<dbReference type="Pfam" id="PF00075">
    <property type="entry name" value="RNase_H"/>
    <property type="match status" value="1"/>
</dbReference>
<dbReference type="SUPFAM" id="SSF53098">
    <property type="entry name" value="Ribonuclease H-like"/>
    <property type="match status" value="1"/>
</dbReference>
<dbReference type="InterPro" id="IPR012337">
    <property type="entry name" value="RNaseH-like_sf"/>
</dbReference>
<evidence type="ECO:0000313" key="2">
    <source>
        <dbReference type="EMBL" id="KAG8630008.1"/>
    </source>
</evidence>
<dbReference type="InterPro" id="IPR002156">
    <property type="entry name" value="RNaseH_domain"/>
</dbReference>